<feature type="non-terminal residue" evidence="1">
    <location>
        <position position="1"/>
    </location>
</feature>
<accession>A0A8S4NR82</accession>
<dbReference type="SUPFAM" id="SSF49265">
    <property type="entry name" value="Fibronectin type III"/>
    <property type="match status" value="1"/>
</dbReference>
<protein>
    <submittedName>
        <fullName evidence="1">Uncharacterized protein</fullName>
    </submittedName>
</protein>
<dbReference type="EMBL" id="CAIIXF020000005">
    <property type="protein sequence ID" value="CAH1783334.1"/>
    <property type="molecule type" value="Genomic_DNA"/>
</dbReference>
<organism evidence="1 2">
    <name type="scientific">Owenia fusiformis</name>
    <name type="common">Polychaete worm</name>
    <dbReference type="NCBI Taxonomy" id="6347"/>
    <lineage>
        <taxon>Eukaryota</taxon>
        <taxon>Metazoa</taxon>
        <taxon>Spiralia</taxon>
        <taxon>Lophotrochozoa</taxon>
        <taxon>Annelida</taxon>
        <taxon>Polychaeta</taxon>
        <taxon>Sedentaria</taxon>
        <taxon>Canalipalpata</taxon>
        <taxon>Sabellida</taxon>
        <taxon>Oweniida</taxon>
        <taxon>Oweniidae</taxon>
        <taxon>Owenia</taxon>
    </lineage>
</organism>
<evidence type="ECO:0000313" key="2">
    <source>
        <dbReference type="Proteomes" id="UP000749559"/>
    </source>
</evidence>
<name>A0A8S4NR82_OWEFU</name>
<keyword evidence="2" id="KW-1185">Reference proteome</keyword>
<dbReference type="InterPro" id="IPR036116">
    <property type="entry name" value="FN3_sf"/>
</dbReference>
<dbReference type="Proteomes" id="UP000749559">
    <property type="component" value="Unassembled WGS sequence"/>
</dbReference>
<feature type="non-terminal residue" evidence="1">
    <location>
        <position position="233"/>
    </location>
</feature>
<sequence length="233" mass="26207">TNVAFVGNPMVFTSTKQVFITHGSTIYATVRCFNTRGLWSEVSSSGVTLIYELPDITNALIETLTNKNSHFTCKDGIQNEIDMIRIKWDGFRVHHDSIHHFTLNIESPSENGMNSLFELGDDGRQQATIKPMTFKQNQQYKATIQAVDMIGRTSDGVQVFFTTETLPPNITDVKMTATWMDRTTAVLTWADVFTSDSDIYYELTIGTNPGGSDIMKWVETKETSFTLYAIDNS</sequence>
<comment type="caution">
    <text evidence="1">The sequence shown here is derived from an EMBL/GenBank/DDBJ whole genome shotgun (WGS) entry which is preliminary data.</text>
</comment>
<reference evidence="1" key="1">
    <citation type="submission" date="2022-03" db="EMBL/GenBank/DDBJ databases">
        <authorList>
            <person name="Martin C."/>
        </authorList>
    </citation>
    <scope>NUCLEOTIDE SEQUENCE</scope>
</reference>
<dbReference type="OrthoDB" id="6122198at2759"/>
<dbReference type="AlphaFoldDB" id="A0A8S4NR82"/>
<evidence type="ECO:0000313" key="1">
    <source>
        <dbReference type="EMBL" id="CAH1783334.1"/>
    </source>
</evidence>
<proteinExistence type="predicted"/>
<gene>
    <name evidence="1" type="ORF">OFUS_LOCUS9681</name>
</gene>